<reference evidence="1" key="1">
    <citation type="submission" date="2021-01" db="EMBL/GenBank/DDBJ databases">
        <authorList>
            <person name="Corre E."/>
            <person name="Pelletier E."/>
            <person name="Niang G."/>
            <person name="Scheremetjew M."/>
            <person name="Finn R."/>
            <person name="Kale V."/>
            <person name="Holt S."/>
            <person name="Cochrane G."/>
            <person name="Meng A."/>
            <person name="Brown T."/>
            <person name="Cohen L."/>
        </authorList>
    </citation>
    <scope>NUCLEOTIDE SEQUENCE</scope>
    <source>
        <strain evidence="1">CCMP 410</strain>
    </source>
</reference>
<dbReference type="EMBL" id="HBGK01041947">
    <property type="protein sequence ID" value="CAD9301476.1"/>
    <property type="molecule type" value="Transcribed_RNA"/>
</dbReference>
<name>A0A7S1YGD9_9STRA</name>
<sequence length="185" mass="21167">MVRKSRCFVKPTSRTSFGVGRRLSISREKSIGANAGRNSYLRRARAILKYLKNVVKNGCDSARPFHLILKADIESCTRTEMRSELYDEAIEAALKCDMVGYAGVACERAYFALRVRGLEMDELAQRYWDRLMELNEHWGAKAKSEWMVRRYGDLHVDKRGSVVSEVVLKGRDERKTPETKPSISS</sequence>
<evidence type="ECO:0000313" key="1">
    <source>
        <dbReference type="EMBL" id="CAD9301476.1"/>
    </source>
</evidence>
<organism evidence="1">
    <name type="scientific">Grammatophora oceanica</name>
    <dbReference type="NCBI Taxonomy" id="210454"/>
    <lineage>
        <taxon>Eukaryota</taxon>
        <taxon>Sar</taxon>
        <taxon>Stramenopiles</taxon>
        <taxon>Ochrophyta</taxon>
        <taxon>Bacillariophyta</taxon>
        <taxon>Fragilariophyceae</taxon>
        <taxon>Fragilariophycidae</taxon>
        <taxon>Rhabdonematales</taxon>
        <taxon>Grammatophoraceae</taxon>
        <taxon>Grammatophora</taxon>
    </lineage>
</organism>
<proteinExistence type="predicted"/>
<gene>
    <name evidence="1" type="ORF">GOCE00092_LOCUS21946</name>
</gene>
<accession>A0A7S1YGD9</accession>
<dbReference type="AlphaFoldDB" id="A0A7S1YGD9"/>
<protein>
    <submittedName>
        <fullName evidence="1">Uncharacterized protein</fullName>
    </submittedName>
</protein>